<name>A0A3P3QU15_9FIRM</name>
<dbReference type="Proteomes" id="UP000272490">
    <property type="component" value="Unassembled WGS sequence"/>
</dbReference>
<proteinExistence type="predicted"/>
<evidence type="ECO:0000313" key="2">
    <source>
        <dbReference type="Proteomes" id="UP000272490"/>
    </source>
</evidence>
<dbReference type="EMBL" id="RRCO01000005">
    <property type="protein sequence ID" value="RRJ24722.1"/>
    <property type="molecule type" value="Genomic_DNA"/>
</dbReference>
<dbReference type="RefSeq" id="WP_128674634.1">
    <property type="nucleotide sequence ID" value="NZ_RRCO01000005.1"/>
</dbReference>
<evidence type="ECO:0000313" key="1">
    <source>
        <dbReference type="EMBL" id="RRJ24722.1"/>
    </source>
</evidence>
<organism evidence="1 2">
    <name type="scientific">Lachnoanaerobaculum gingivalis</name>
    <dbReference type="NCBI Taxonomy" id="2490855"/>
    <lineage>
        <taxon>Bacteria</taxon>
        <taxon>Bacillati</taxon>
        <taxon>Bacillota</taxon>
        <taxon>Clostridia</taxon>
        <taxon>Lachnospirales</taxon>
        <taxon>Lachnospiraceae</taxon>
        <taxon>Lachnoanaerobaculum</taxon>
    </lineage>
</organism>
<sequence>MKKKVSCKNKIEFINEVAEDCLKDMSVEDKEYLMENPVAIEYHFSYCLYIRNNYIHNRDFSNVSFFTHADDLSSDIIRMIFSKLLPDYEYSNLFIETLYDNEEFILLRKKYKDKYGEYPETLVERYKTHACLEPVHSREERSFFNNEELDRELEIIKRNYDNALVIVNSLIKELKGMLRN</sequence>
<protein>
    <submittedName>
        <fullName evidence="1">Uncharacterized protein</fullName>
    </submittedName>
</protein>
<reference evidence="1 2" key="1">
    <citation type="submission" date="2018-11" db="EMBL/GenBank/DDBJ databases">
        <title>Genome sequencing of Lachnoanaerobaculum sp. KCOM 2030 (= ChDC B114).</title>
        <authorList>
            <person name="Kook J.-K."/>
            <person name="Park S.-N."/>
            <person name="Lim Y.K."/>
        </authorList>
    </citation>
    <scope>NUCLEOTIDE SEQUENCE [LARGE SCALE GENOMIC DNA]</scope>
    <source>
        <strain evidence="1 2">KCOM 2030</strain>
    </source>
</reference>
<gene>
    <name evidence="1" type="ORF">EHV10_10610</name>
</gene>
<comment type="caution">
    <text evidence="1">The sequence shown here is derived from an EMBL/GenBank/DDBJ whole genome shotgun (WGS) entry which is preliminary data.</text>
</comment>
<accession>A0A3P3QU15</accession>
<dbReference type="OrthoDB" id="2058687at2"/>
<dbReference type="AlphaFoldDB" id="A0A3P3QU15"/>
<keyword evidence="2" id="KW-1185">Reference proteome</keyword>